<feature type="transmembrane region" description="Helical" evidence="7">
    <location>
        <begin position="111"/>
        <end position="133"/>
    </location>
</feature>
<dbReference type="EMBL" id="CP022990">
    <property type="protein sequence ID" value="ASW02728.1"/>
    <property type="molecule type" value="Genomic_DNA"/>
</dbReference>
<dbReference type="NCBIfam" id="TIGR03023">
    <property type="entry name" value="WcaJ_sugtrans"/>
    <property type="match status" value="1"/>
</dbReference>
<feature type="transmembrane region" description="Helical" evidence="7">
    <location>
        <begin position="20"/>
        <end position="41"/>
    </location>
</feature>
<proteinExistence type="inferred from homology"/>
<dbReference type="GO" id="GO:0016020">
    <property type="term" value="C:membrane"/>
    <property type="evidence" value="ECO:0007669"/>
    <property type="project" value="UniProtKB-SubCell"/>
</dbReference>
<dbReference type="KEGG" id="parb:CJU94_32310"/>
<feature type="transmembrane region" description="Helical" evidence="7">
    <location>
        <begin position="286"/>
        <end position="306"/>
    </location>
</feature>
<dbReference type="OrthoDB" id="9808602at2"/>
<dbReference type="InterPro" id="IPR017475">
    <property type="entry name" value="EPS_sugar_tfrase"/>
</dbReference>
<keyword evidence="5 7" id="KW-1133">Transmembrane helix</keyword>
<dbReference type="InterPro" id="IPR003362">
    <property type="entry name" value="Bact_transf"/>
</dbReference>
<comment type="subcellular location">
    <subcellularLocation>
        <location evidence="1">Membrane</location>
        <topology evidence="1">Multi-pass membrane protein</topology>
    </subcellularLocation>
</comment>
<evidence type="ECO:0000256" key="2">
    <source>
        <dbReference type="ARBA" id="ARBA00006464"/>
    </source>
</evidence>
<dbReference type="InterPro" id="IPR017473">
    <property type="entry name" value="Undecaprenyl-P_gluc_Ptfrase"/>
</dbReference>
<keyword evidence="10" id="KW-1185">Reference proteome</keyword>
<evidence type="ECO:0000256" key="3">
    <source>
        <dbReference type="ARBA" id="ARBA00022679"/>
    </source>
</evidence>
<protein>
    <submittedName>
        <fullName evidence="9">Undecaprenyl-phosphate glucose phosphotransferase</fullName>
    </submittedName>
</protein>
<dbReference type="RefSeq" id="WP_095422587.1">
    <property type="nucleotide sequence ID" value="NZ_CP022990.1"/>
</dbReference>
<dbReference type="Pfam" id="PF13727">
    <property type="entry name" value="CoA_binding_3"/>
    <property type="match status" value="1"/>
</dbReference>
<evidence type="ECO:0000256" key="4">
    <source>
        <dbReference type="ARBA" id="ARBA00022692"/>
    </source>
</evidence>
<dbReference type="NCBIfam" id="TIGR03025">
    <property type="entry name" value="EPS_sugtrans"/>
    <property type="match status" value="1"/>
</dbReference>
<evidence type="ECO:0000256" key="7">
    <source>
        <dbReference type="SAM" id="Phobius"/>
    </source>
</evidence>
<feature type="transmembrane region" description="Helical" evidence="7">
    <location>
        <begin position="47"/>
        <end position="70"/>
    </location>
</feature>
<keyword evidence="4 7" id="KW-0812">Transmembrane</keyword>
<reference evidence="9 10" key="1">
    <citation type="submission" date="2017-08" db="EMBL/GenBank/DDBJ databases">
        <title>Identification and genetic characteristics of simultaneous BTEX- and naphthalene-degrading Paraburkholderia sp. BN5 isolated from petroleum-contaminated soil.</title>
        <authorList>
            <person name="Lee Y."/>
            <person name="Jeon C.O."/>
        </authorList>
    </citation>
    <scope>NUCLEOTIDE SEQUENCE [LARGE SCALE GENOMIC DNA]</scope>
    <source>
        <strain evidence="9 10">BN5</strain>
    </source>
</reference>
<evidence type="ECO:0000259" key="8">
    <source>
        <dbReference type="Pfam" id="PF02397"/>
    </source>
</evidence>
<evidence type="ECO:0000256" key="1">
    <source>
        <dbReference type="ARBA" id="ARBA00004141"/>
    </source>
</evidence>
<sequence>MRTAIRQPTGRNFADVDSMLARLLDVMLIALGAALASLALVPRAGLSIFEGAFVAFDMAFAILLLPWFGVYDSWRGRSKWRLSLNIVFGWIAVQLCGLAMLFLLHRTASVSRLWCVSWTAITAAGLVVSRLLIHAVLGRMRRAGGNLRMVAVVGAGAHRDRVIANIDRSPDAGFRMAATFNPRQQRESDFPGLPAFGHLREFADWVRREQIEEVWLALPMSEEDTVLRILDEFSGDLVNVRFIPDVRSLAMFDRNVVDLVGAPAINLMASPMTPYALVQKAVFDRLFAIAALLALAPVMASIAVAIKATSKGPVLFTQRRKGADGRVFRIYKFRSMRDHEQRPGVVRQATRDDPRVTRVGAFLRRTSLDELPQFLNVLRGEMSVVGPRPHAIEHDDQYRGIVDGYIHRYRVKPGITGWAQVNGLRGETDRVEKMQARVEHDLYYLRNWSFGLDMRIVIATVVRGARHRNAY</sequence>
<dbReference type="Proteomes" id="UP000215158">
    <property type="component" value="Chromosome 2"/>
</dbReference>
<dbReference type="PANTHER" id="PTHR30576:SF0">
    <property type="entry name" value="UNDECAPRENYL-PHOSPHATE N-ACETYLGALACTOSAMINYL 1-PHOSPHATE TRANSFERASE-RELATED"/>
    <property type="match status" value="1"/>
</dbReference>
<evidence type="ECO:0000256" key="6">
    <source>
        <dbReference type="ARBA" id="ARBA00023136"/>
    </source>
</evidence>
<keyword evidence="6 7" id="KW-0472">Membrane</keyword>
<feature type="transmembrane region" description="Helical" evidence="7">
    <location>
        <begin position="82"/>
        <end position="105"/>
    </location>
</feature>
<evidence type="ECO:0000313" key="10">
    <source>
        <dbReference type="Proteomes" id="UP000215158"/>
    </source>
</evidence>
<keyword evidence="3 9" id="KW-0808">Transferase</keyword>
<gene>
    <name evidence="9" type="ORF">CJU94_32310</name>
</gene>
<dbReference type="GO" id="GO:0016780">
    <property type="term" value="F:phosphotransferase activity, for other substituted phosphate groups"/>
    <property type="evidence" value="ECO:0007669"/>
    <property type="project" value="TreeGrafter"/>
</dbReference>
<dbReference type="Pfam" id="PF02397">
    <property type="entry name" value="Bac_transf"/>
    <property type="match status" value="1"/>
</dbReference>
<dbReference type="Gene3D" id="3.40.50.720">
    <property type="entry name" value="NAD(P)-binding Rossmann-like Domain"/>
    <property type="match status" value="1"/>
</dbReference>
<dbReference type="AlphaFoldDB" id="A0A248VUM8"/>
<evidence type="ECO:0000256" key="5">
    <source>
        <dbReference type="ARBA" id="ARBA00022989"/>
    </source>
</evidence>
<dbReference type="PANTHER" id="PTHR30576">
    <property type="entry name" value="COLANIC BIOSYNTHESIS UDP-GLUCOSE LIPID CARRIER TRANSFERASE"/>
    <property type="match status" value="1"/>
</dbReference>
<name>A0A248VUM8_9BURK</name>
<accession>A0A248VUM8</accession>
<comment type="similarity">
    <text evidence="2">Belongs to the bacterial sugar transferase family.</text>
</comment>
<evidence type="ECO:0000313" key="9">
    <source>
        <dbReference type="EMBL" id="ASW02728.1"/>
    </source>
</evidence>
<feature type="domain" description="Bacterial sugar transferase" evidence="8">
    <location>
        <begin position="280"/>
        <end position="462"/>
    </location>
</feature>
<organism evidence="9 10">
    <name type="scientific">Paraburkholderia aromaticivorans</name>
    <dbReference type="NCBI Taxonomy" id="2026199"/>
    <lineage>
        <taxon>Bacteria</taxon>
        <taxon>Pseudomonadati</taxon>
        <taxon>Pseudomonadota</taxon>
        <taxon>Betaproteobacteria</taxon>
        <taxon>Burkholderiales</taxon>
        <taxon>Burkholderiaceae</taxon>
        <taxon>Paraburkholderia</taxon>
    </lineage>
</organism>